<reference evidence="2 3" key="1">
    <citation type="submission" date="2020-09" db="EMBL/GenBank/DDBJ databases">
        <title>De no assembly of potato wild relative species, Solanum commersonii.</title>
        <authorList>
            <person name="Cho K."/>
        </authorList>
    </citation>
    <scope>NUCLEOTIDE SEQUENCE [LARGE SCALE GENOMIC DNA]</scope>
    <source>
        <strain evidence="2">LZ3.2</strain>
        <tissue evidence="2">Leaf</tissue>
    </source>
</reference>
<evidence type="ECO:0000313" key="2">
    <source>
        <dbReference type="EMBL" id="KAG5572685.1"/>
    </source>
</evidence>
<comment type="caution">
    <text evidence="2">The sequence shown here is derived from an EMBL/GenBank/DDBJ whole genome shotgun (WGS) entry which is preliminary data.</text>
</comment>
<protein>
    <submittedName>
        <fullName evidence="2">Uncharacterized protein</fullName>
    </submittedName>
</protein>
<keyword evidence="3" id="KW-1185">Reference proteome</keyword>
<feature type="compositionally biased region" description="Basic and acidic residues" evidence="1">
    <location>
        <begin position="112"/>
        <end position="133"/>
    </location>
</feature>
<dbReference type="EMBL" id="JACXVP010000012">
    <property type="protein sequence ID" value="KAG5572685.1"/>
    <property type="molecule type" value="Genomic_DNA"/>
</dbReference>
<name>A0A9J5WAX4_SOLCO</name>
<evidence type="ECO:0000313" key="3">
    <source>
        <dbReference type="Proteomes" id="UP000824120"/>
    </source>
</evidence>
<accession>A0A9J5WAX4</accession>
<feature type="region of interest" description="Disordered" evidence="1">
    <location>
        <begin position="75"/>
        <end position="144"/>
    </location>
</feature>
<dbReference type="Proteomes" id="UP000824120">
    <property type="component" value="Chromosome 12"/>
</dbReference>
<gene>
    <name evidence="2" type="ORF">H5410_062451</name>
</gene>
<proteinExistence type="predicted"/>
<evidence type="ECO:0000256" key="1">
    <source>
        <dbReference type="SAM" id="MobiDB-lite"/>
    </source>
</evidence>
<sequence length="365" mass="42570">MDNQTQILVNKIYEKMQHVEQSIDDKSHKLFKIRDELASLSEQERMMQYEINQLSTDQAENMSEFLLLCEHLNTRPKRNSNSKGNITPNKVAGDVSLAPSAKNISTVSTDMPKPKTSDEEKSRAEEKSKDVISPKKKKNTSSAKAARIIFGKPENNTNRVPSGAKVFSSFHVGKQHPKEEEYLAFTRYIYNLFEETQLFEFGYLDRDYAKPDLQKLSKLPLQLISLVKNYAKGEGVYYRFFNISTENKDLQLYFPTINYLMVEKLKDFNVKATRVDKKLPHLNKKWIQTRRALGIKTLYFILKHFYNEDYKVIDHDHDQRKIKVQDIKGKILDIKLHRLKATEKTWKLACKFLDHKHSSPGDESE</sequence>
<organism evidence="2 3">
    <name type="scientific">Solanum commersonii</name>
    <name type="common">Commerson's wild potato</name>
    <name type="synonym">Commerson's nightshade</name>
    <dbReference type="NCBI Taxonomy" id="4109"/>
    <lineage>
        <taxon>Eukaryota</taxon>
        <taxon>Viridiplantae</taxon>
        <taxon>Streptophyta</taxon>
        <taxon>Embryophyta</taxon>
        <taxon>Tracheophyta</taxon>
        <taxon>Spermatophyta</taxon>
        <taxon>Magnoliopsida</taxon>
        <taxon>eudicotyledons</taxon>
        <taxon>Gunneridae</taxon>
        <taxon>Pentapetalae</taxon>
        <taxon>asterids</taxon>
        <taxon>lamiids</taxon>
        <taxon>Solanales</taxon>
        <taxon>Solanaceae</taxon>
        <taxon>Solanoideae</taxon>
        <taxon>Solaneae</taxon>
        <taxon>Solanum</taxon>
    </lineage>
</organism>
<dbReference type="AlphaFoldDB" id="A0A9J5WAX4"/>